<name>A0A7W8JT73_9DEIO</name>
<dbReference type="RefSeq" id="WP_184127444.1">
    <property type="nucleotide sequence ID" value="NZ_JACHFL010000001.1"/>
</dbReference>
<evidence type="ECO:0000313" key="1">
    <source>
        <dbReference type="EMBL" id="MBB5361361.1"/>
    </source>
</evidence>
<comment type="caution">
    <text evidence="1">The sequence shown here is derived from an EMBL/GenBank/DDBJ whole genome shotgun (WGS) entry which is preliminary data.</text>
</comment>
<dbReference type="EMBL" id="JACHFL010000001">
    <property type="protein sequence ID" value="MBB5361361.1"/>
    <property type="molecule type" value="Genomic_DNA"/>
</dbReference>
<sequence length="104" mass="11969">MRLLTVALAACATYAYLATLELSDLRADVRVMVYARIRLIRQMAALRRRIERLEHSARIDRELERSRDRLLGMMRDEKAAACEKEPPRYTLPAVLKLAGLKDAK</sequence>
<evidence type="ECO:0000313" key="2">
    <source>
        <dbReference type="Proteomes" id="UP000552709"/>
    </source>
</evidence>
<accession>A0A7W8JT73</accession>
<dbReference type="AlphaFoldDB" id="A0A7W8JT73"/>
<proteinExistence type="predicted"/>
<keyword evidence="2" id="KW-1185">Reference proteome</keyword>
<reference evidence="1 2" key="1">
    <citation type="submission" date="2020-08" db="EMBL/GenBank/DDBJ databases">
        <title>Genomic Encyclopedia of Type Strains, Phase IV (KMG-IV): sequencing the most valuable type-strain genomes for metagenomic binning, comparative biology and taxonomic classification.</title>
        <authorList>
            <person name="Goeker M."/>
        </authorList>
    </citation>
    <scope>NUCLEOTIDE SEQUENCE [LARGE SCALE GENOMIC DNA]</scope>
    <source>
        <strain evidence="1 2">DSM 27939</strain>
    </source>
</reference>
<organism evidence="1 2">
    <name type="scientific">Deinococcus humi</name>
    <dbReference type="NCBI Taxonomy" id="662880"/>
    <lineage>
        <taxon>Bacteria</taxon>
        <taxon>Thermotogati</taxon>
        <taxon>Deinococcota</taxon>
        <taxon>Deinococci</taxon>
        <taxon>Deinococcales</taxon>
        <taxon>Deinococcaceae</taxon>
        <taxon>Deinococcus</taxon>
    </lineage>
</organism>
<protein>
    <submittedName>
        <fullName evidence="1">Uncharacterized protein</fullName>
    </submittedName>
</protein>
<gene>
    <name evidence="1" type="ORF">HNQ08_000432</name>
</gene>
<dbReference type="Proteomes" id="UP000552709">
    <property type="component" value="Unassembled WGS sequence"/>
</dbReference>